<keyword evidence="3" id="KW-0157">Chromophore</keyword>
<feature type="non-terminal residue" evidence="5">
    <location>
        <position position="101"/>
    </location>
</feature>
<dbReference type="OMA" id="CDASRWS"/>
<evidence type="ECO:0000256" key="2">
    <source>
        <dbReference type="ARBA" id="ARBA00022643"/>
    </source>
</evidence>
<proteinExistence type="predicted"/>
<evidence type="ECO:0000256" key="3">
    <source>
        <dbReference type="ARBA" id="ARBA00022991"/>
    </source>
</evidence>
<dbReference type="Proteomes" id="UP000002729">
    <property type="component" value="Unassembled WGS sequence"/>
</dbReference>
<dbReference type="Gene3D" id="3.30.450.20">
    <property type="entry name" value="PAS domain"/>
    <property type="match status" value="1"/>
</dbReference>
<accession>F0XWL7</accession>
<evidence type="ECO:0000313" key="5">
    <source>
        <dbReference type="EMBL" id="EGB12940.1"/>
    </source>
</evidence>
<name>F0XWL7_AURAN</name>
<feature type="domain" description="PAS" evidence="4">
    <location>
        <begin position="11"/>
        <end position="100"/>
    </location>
</feature>
<dbReference type="EMBL" id="GL833120">
    <property type="protein sequence ID" value="EGB12940.1"/>
    <property type="molecule type" value="Genomic_DNA"/>
</dbReference>
<gene>
    <name evidence="5" type="ORF">AURANDRAFT_18924</name>
</gene>
<dbReference type="Pfam" id="PF13426">
    <property type="entry name" value="PAS_9"/>
    <property type="match status" value="1"/>
</dbReference>
<dbReference type="PANTHER" id="PTHR47429">
    <property type="entry name" value="PROTEIN TWIN LOV 1"/>
    <property type="match status" value="1"/>
</dbReference>
<dbReference type="PANTHER" id="PTHR47429:SF2">
    <property type="entry name" value="PROTEIN TWIN LOV 1"/>
    <property type="match status" value="1"/>
</dbReference>
<dbReference type="OrthoDB" id="39103at2759"/>
<dbReference type="CDD" id="cd00130">
    <property type="entry name" value="PAS"/>
    <property type="match status" value="1"/>
</dbReference>
<dbReference type="InParanoid" id="F0XWL7"/>
<dbReference type="InterPro" id="IPR000014">
    <property type="entry name" value="PAS"/>
</dbReference>
<feature type="non-terminal residue" evidence="5">
    <location>
        <position position="1"/>
    </location>
</feature>
<evidence type="ECO:0000256" key="1">
    <source>
        <dbReference type="ARBA" id="ARBA00022630"/>
    </source>
</evidence>
<reference evidence="5 6" key="1">
    <citation type="journal article" date="2011" name="Proc. Natl. Acad. Sci. U.S.A.">
        <title>Niche of harmful alga Aureococcus anophagefferens revealed through ecogenomics.</title>
        <authorList>
            <person name="Gobler C.J."/>
            <person name="Berry D.L."/>
            <person name="Dyhrman S.T."/>
            <person name="Wilhelm S.W."/>
            <person name="Salamov A."/>
            <person name="Lobanov A.V."/>
            <person name="Zhang Y."/>
            <person name="Collier J.L."/>
            <person name="Wurch L.L."/>
            <person name="Kustka A.B."/>
            <person name="Dill B.D."/>
            <person name="Shah M."/>
            <person name="VerBerkmoes N.C."/>
            <person name="Kuo A."/>
            <person name="Terry A."/>
            <person name="Pangilinan J."/>
            <person name="Lindquist E.A."/>
            <person name="Lucas S."/>
            <person name="Paulsen I.T."/>
            <person name="Hattenrath-Lehmann T.K."/>
            <person name="Talmage S.C."/>
            <person name="Walker E.A."/>
            <person name="Koch F."/>
            <person name="Burson A.M."/>
            <person name="Marcoval M.A."/>
            <person name="Tang Y.Z."/>
            <person name="Lecleir G.R."/>
            <person name="Coyne K.J."/>
            <person name="Berg G.M."/>
            <person name="Bertrand E.M."/>
            <person name="Saito M.A."/>
            <person name="Gladyshev V.N."/>
            <person name="Grigoriev I.V."/>
        </authorList>
    </citation>
    <scope>NUCLEOTIDE SEQUENCE [LARGE SCALE GENOMIC DNA]</scope>
    <source>
        <strain evidence="6">CCMP 1984</strain>
    </source>
</reference>
<protein>
    <recommendedName>
        <fullName evidence="4">PAS domain-containing protein</fullName>
    </recommendedName>
</protein>
<dbReference type="NCBIfam" id="TIGR00229">
    <property type="entry name" value="sensory_box"/>
    <property type="match status" value="1"/>
</dbReference>
<dbReference type="GO" id="GO:0005634">
    <property type="term" value="C:nucleus"/>
    <property type="evidence" value="ECO:0007669"/>
    <property type="project" value="TreeGrafter"/>
</dbReference>
<dbReference type="AlphaFoldDB" id="F0XWL7"/>
<sequence>LTVSDVAVPGNPLVFGNAAFRDLVGYDFDEFLGRNCRFLQGPASEPEALACLSACLQERQDCEVVLTNYRKNGQMFRNLVSFRPLFDADGGYRFVLCVQHE</sequence>
<dbReference type="RefSeq" id="XP_009032557.1">
    <property type="nucleotide sequence ID" value="XM_009034309.1"/>
</dbReference>
<evidence type="ECO:0000313" key="6">
    <source>
        <dbReference type="Proteomes" id="UP000002729"/>
    </source>
</evidence>
<dbReference type="GeneID" id="20219060"/>
<organism evidence="6">
    <name type="scientific">Aureococcus anophagefferens</name>
    <name type="common">Harmful bloom alga</name>
    <dbReference type="NCBI Taxonomy" id="44056"/>
    <lineage>
        <taxon>Eukaryota</taxon>
        <taxon>Sar</taxon>
        <taxon>Stramenopiles</taxon>
        <taxon>Ochrophyta</taxon>
        <taxon>Pelagophyceae</taxon>
        <taxon>Pelagomonadales</taxon>
        <taxon>Pelagomonadaceae</taxon>
        <taxon>Aureococcus</taxon>
    </lineage>
</organism>
<dbReference type="InterPro" id="IPR035965">
    <property type="entry name" value="PAS-like_dom_sf"/>
</dbReference>
<evidence type="ECO:0000259" key="4">
    <source>
        <dbReference type="Pfam" id="PF13426"/>
    </source>
</evidence>
<keyword evidence="6" id="KW-1185">Reference proteome</keyword>
<keyword evidence="1" id="KW-0285">Flavoprotein</keyword>
<keyword evidence="2" id="KW-0288">FMN</keyword>
<dbReference type="SUPFAM" id="SSF55785">
    <property type="entry name" value="PYP-like sensor domain (PAS domain)"/>
    <property type="match status" value="1"/>
</dbReference>
<dbReference type="KEGG" id="aaf:AURANDRAFT_18924"/>